<dbReference type="SUPFAM" id="SSF46785">
    <property type="entry name" value="Winged helix' DNA-binding domain"/>
    <property type="match status" value="1"/>
</dbReference>
<evidence type="ECO:0000256" key="2">
    <source>
        <dbReference type="ARBA" id="ARBA00023125"/>
    </source>
</evidence>
<evidence type="ECO:0000256" key="3">
    <source>
        <dbReference type="ARBA" id="ARBA00023163"/>
    </source>
</evidence>
<dbReference type="PRINTS" id="PR00035">
    <property type="entry name" value="HTHGNTR"/>
</dbReference>
<keyword evidence="3" id="KW-0804">Transcription</keyword>
<dbReference type="SUPFAM" id="SSF48008">
    <property type="entry name" value="GntR ligand-binding domain-like"/>
    <property type="match status" value="1"/>
</dbReference>
<dbReference type="InterPro" id="IPR011711">
    <property type="entry name" value="GntR_C"/>
</dbReference>
<dbReference type="PANTHER" id="PTHR43537:SF51">
    <property type="entry name" value="HTH-TYPE TRANSCRIPTIONAL REGULATOR LGOR-RELATED"/>
    <property type="match status" value="1"/>
</dbReference>
<dbReference type="PANTHER" id="PTHR43537">
    <property type="entry name" value="TRANSCRIPTIONAL REGULATOR, GNTR FAMILY"/>
    <property type="match status" value="1"/>
</dbReference>
<dbReference type="CDD" id="cd07377">
    <property type="entry name" value="WHTH_GntR"/>
    <property type="match status" value="1"/>
</dbReference>
<dbReference type="Pfam" id="PF00392">
    <property type="entry name" value="GntR"/>
    <property type="match status" value="1"/>
</dbReference>
<dbReference type="InterPro" id="IPR008920">
    <property type="entry name" value="TF_FadR/GntR_C"/>
</dbReference>
<sequence length="231" mass="25009">MAVTDEAIARIKEMIVTGLLPAGARLPREEDLAVQLGISRNSLREAVRALTAMRILISRQGDGTYVSSLEPQLLLEELSFVADVSHGDSAAQLLEVRRLLEPQATALAAHRITDEGLAALRVVLESSMKADSVETFIAWDIAFHRAIVDTVGNPVLSLLLDTLSTHTQRVRIVRGAHLATALESVHREHEAILRALEAHDGQLAASAAMLHVSAVEQWLQARTTDLLSGGQ</sequence>
<dbReference type="EMBL" id="JBHEZZ010000001">
    <property type="protein sequence ID" value="MFC1399944.1"/>
    <property type="molecule type" value="Genomic_DNA"/>
</dbReference>
<dbReference type="Pfam" id="PF07729">
    <property type="entry name" value="FCD"/>
    <property type="match status" value="1"/>
</dbReference>
<organism evidence="5 6">
    <name type="scientific">Streptacidiphilus cavernicola</name>
    <dbReference type="NCBI Taxonomy" id="3342716"/>
    <lineage>
        <taxon>Bacteria</taxon>
        <taxon>Bacillati</taxon>
        <taxon>Actinomycetota</taxon>
        <taxon>Actinomycetes</taxon>
        <taxon>Kitasatosporales</taxon>
        <taxon>Streptomycetaceae</taxon>
        <taxon>Streptacidiphilus</taxon>
    </lineage>
</organism>
<dbReference type="InterPro" id="IPR036390">
    <property type="entry name" value="WH_DNA-bd_sf"/>
</dbReference>
<gene>
    <name evidence="5" type="ORF">ACEZDJ_01405</name>
</gene>
<dbReference type="Gene3D" id="1.20.120.530">
    <property type="entry name" value="GntR ligand-binding domain-like"/>
    <property type="match status" value="1"/>
</dbReference>
<proteinExistence type="predicted"/>
<accession>A0ABV6UER5</accession>
<name>A0ABV6UER5_9ACTN</name>
<dbReference type="PROSITE" id="PS50949">
    <property type="entry name" value="HTH_GNTR"/>
    <property type="match status" value="1"/>
</dbReference>
<keyword evidence="6" id="KW-1185">Reference proteome</keyword>
<evidence type="ECO:0000313" key="5">
    <source>
        <dbReference type="EMBL" id="MFC1399944.1"/>
    </source>
</evidence>
<dbReference type="InterPro" id="IPR000524">
    <property type="entry name" value="Tscrpt_reg_HTH_GntR"/>
</dbReference>
<dbReference type="Gene3D" id="1.10.10.10">
    <property type="entry name" value="Winged helix-like DNA-binding domain superfamily/Winged helix DNA-binding domain"/>
    <property type="match status" value="1"/>
</dbReference>
<keyword evidence="2" id="KW-0238">DNA-binding</keyword>
<dbReference type="InterPro" id="IPR036388">
    <property type="entry name" value="WH-like_DNA-bd_sf"/>
</dbReference>
<dbReference type="SMART" id="SM00895">
    <property type="entry name" value="FCD"/>
    <property type="match status" value="1"/>
</dbReference>
<evidence type="ECO:0000256" key="1">
    <source>
        <dbReference type="ARBA" id="ARBA00023015"/>
    </source>
</evidence>
<dbReference type="SMART" id="SM00345">
    <property type="entry name" value="HTH_GNTR"/>
    <property type="match status" value="1"/>
</dbReference>
<dbReference type="RefSeq" id="WP_030250488.1">
    <property type="nucleotide sequence ID" value="NZ_JBHEZZ010000001.1"/>
</dbReference>
<protein>
    <submittedName>
        <fullName evidence="5">FadR/GntR family transcriptional regulator</fullName>
    </submittedName>
</protein>
<reference evidence="5 6" key="1">
    <citation type="submission" date="2024-09" db="EMBL/GenBank/DDBJ databases">
        <authorList>
            <person name="Lee S.D."/>
        </authorList>
    </citation>
    <scope>NUCLEOTIDE SEQUENCE [LARGE SCALE GENOMIC DNA]</scope>
    <source>
        <strain evidence="5 6">N1-5</strain>
    </source>
</reference>
<comment type="caution">
    <text evidence="5">The sequence shown here is derived from an EMBL/GenBank/DDBJ whole genome shotgun (WGS) entry which is preliminary data.</text>
</comment>
<evidence type="ECO:0000313" key="6">
    <source>
        <dbReference type="Proteomes" id="UP001592528"/>
    </source>
</evidence>
<evidence type="ECO:0000259" key="4">
    <source>
        <dbReference type="PROSITE" id="PS50949"/>
    </source>
</evidence>
<dbReference type="Proteomes" id="UP001592528">
    <property type="component" value="Unassembled WGS sequence"/>
</dbReference>
<feature type="domain" description="HTH gntR-type" evidence="4">
    <location>
        <begin position="1"/>
        <end position="69"/>
    </location>
</feature>
<keyword evidence="1" id="KW-0805">Transcription regulation</keyword>